<dbReference type="SUPFAM" id="SSF53474">
    <property type="entry name" value="alpha/beta-Hydrolases"/>
    <property type="match status" value="1"/>
</dbReference>
<evidence type="ECO:0000259" key="7">
    <source>
        <dbReference type="PROSITE" id="PS50888"/>
    </source>
</evidence>
<dbReference type="PANTHER" id="PTHR46086">
    <property type="entry name" value="ALPHA/BETA-HYDROLASES SUPERFAMILY PROTEIN"/>
    <property type="match status" value="1"/>
</dbReference>
<dbReference type="PROSITE" id="PS50888">
    <property type="entry name" value="BHLH"/>
    <property type="match status" value="1"/>
</dbReference>
<dbReference type="InterPro" id="IPR011598">
    <property type="entry name" value="bHLH_dom"/>
</dbReference>
<proteinExistence type="predicted"/>
<name>A0AAV8TUL9_9ROSI</name>
<dbReference type="GO" id="GO:0006629">
    <property type="term" value="P:lipid metabolic process"/>
    <property type="evidence" value="ECO:0007669"/>
    <property type="project" value="InterPro"/>
</dbReference>
<accession>A0AAV8TUL9</accession>
<dbReference type="Proteomes" id="UP001159364">
    <property type="component" value="Linkage Group LG03"/>
</dbReference>
<dbReference type="GO" id="GO:0004806">
    <property type="term" value="F:triacylglycerol lipase activity"/>
    <property type="evidence" value="ECO:0007669"/>
    <property type="project" value="InterPro"/>
</dbReference>
<dbReference type="AlphaFoldDB" id="A0AAV8TUL9"/>
<sequence>MDVDMMKSSTGNEQMDMLTMMMQMDQKLPDFCQTFHNSSTSTVQDMQFSNGNPASIVPTSSVYHNPQALVNSPPSLPFVGTPIQEPIAPPLQSSMVARKFKYGASFSTANSFLSSLDKKNSTAAIREMIFRIAAMQPIYIDPESIKPPKRRNVKISKDPQSVAARHRRERISERIRILQRLVPGGTKMDTASMLDEAIHYLKFLKRQVQSLEQVGANRSMGAFGLSGITMPNMGYSSFFLRHTNQNIDLLLLKKRSTQAFMFHDKTGDQDLIVVAFRGTEAFDPEDWCTDMDISWYKFPQMGKIHGRFMKALGLIINEGWPPKIEQETERPIAYYSIREEPYSMGGALAILFPAVLALHGEAELLERLEGVYTFGQPRVGDTEFLRFMKNLLQTYGFKYLRFVYSNDVVTRLLTDDDSTFLFKHFGTCLYFNSCYKGKIVPEEPCNNYFTTFSAISMFFTAIWELIRSFIIPYIKGPEYREGWVVKLIRLYGLLFPGLSAPNPQDYTNITRLGQVSLYLRAQDPYFRSVSDLDVRKS</sequence>
<evidence type="ECO:0000256" key="5">
    <source>
        <dbReference type="ARBA" id="ARBA00023163"/>
    </source>
</evidence>
<dbReference type="Gene3D" id="3.40.50.1820">
    <property type="entry name" value="alpha/beta hydrolase"/>
    <property type="match status" value="1"/>
</dbReference>
<evidence type="ECO:0000313" key="9">
    <source>
        <dbReference type="Proteomes" id="UP001159364"/>
    </source>
</evidence>
<dbReference type="InterPro" id="IPR044819">
    <property type="entry name" value="OBL-like"/>
</dbReference>
<gene>
    <name evidence="8" type="ORF">K2173_021282</name>
</gene>
<evidence type="ECO:0000256" key="4">
    <source>
        <dbReference type="ARBA" id="ARBA00023125"/>
    </source>
</evidence>
<dbReference type="GO" id="GO:0046983">
    <property type="term" value="F:protein dimerization activity"/>
    <property type="evidence" value="ECO:0007669"/>
    <property type="project" value="InterPro"/>
</dbReference>
<dbReference type="Pfam" id="PF01764">
    <property type="entry name" value="Lipase_3"/>
    <property type="match status" value="1"/>
</dbReference>
<dbReference type="SMART" id="SM00353">
    <property type="entry name" value="HLH"/>
    <property type="match status" value="1"/>
</dbReference>
<dbReference type="PANTHER" id="PTHR46086:SF9">
    <property type="entry name" value="FUNGAL LIPASE-LIKE DOMAIN-CONTAINING PROTEIN"/>
    <property type="match status" value="1"/>
</dbReference>
<evidence type="ECO:0000256" key="2">
    <source>
        <dbReference type="ARBA" id="ARBA00022801"/>
    </source>
</evidence>
<evidence type="ECO:0000313" key="8">
    <source>
        <dbReference type="EMBL" id="KAJ8770635.1"/>
    </source>
</evidence>
<dbReference type="SUPFAM" id="SSF47459">
    <property type="entry name" value="HLH, helix-loop-helix DNA-binding domain"/>
    <property type="match status" value="1"/>
</dbReference>
<comment type="subcellular location">
    <subcellularLocation>
        <location evidence="1">Nucleus</location>
    </subcellularLocation>
</comment>
<protein>
    <recommendedName>
        <fullName evidence="7">BHLH domain-containing protein</fullName>
    </recommendedName>
</protein>
<evidence type="ECO:0000256" key="3">
    <source>
        <dbReference type="ARBA" id="ARBA00023015"/>
    </source>
</evidence>
<dbReference type="CDD" id="cd00519">
    <property type="entry name" value="Lipase_3"/>
    <property type="match status" value="1"/>
</dbReference>
<keyword evidence="5" id="KW-0804">Transcription</keyword>
<dbReference type="EMBL" id="JAIWQS010000003">
    <property type="protein sequence ID" value="KAJ8770635.1"/>
    <property type="molecule type" value="Genomic_DNA"/>
</dbReference>
<dbReference type="Pfam" id="PF23173">
    <property type="entry name" value="bHLH_SAC51"/>
    <property type="match status" value="1"/>
</dbReference>
<keyword evidence="4" id="KW-0238">DNA-binding</keyword>
<evidence type="ECO:0000256" key="6">
    <source>
        <dbReference type="ARBA" id="ARBA00023242"/>
    </source>
</evidence>
<keyword evidence="9" id="KW-1185">Reference proteome</keyword>
<dbReference type="InterPro" id="IPR036638">
    <property type="entry name" value="HLH_DNA-bd_sf"/>
</dbReference>
<dbReference type="FunFam" id="4.10.280.10:FF:000053">
    <property type="entry name" value="BHLH transcription factor"/>
    <property type="match status" value="1"/>
</dbReference>
<keyword evidence="3" id="KW-0805">Transcription regulation</keyword>
<dbReference type="InterPro" id="IPR029058">
    <property type="entry name" value="AB_hydrolase_fold"/>
</dbReference>
<reference evidence="8 9" key="1">
    <citation type="submission" date="2021-09" db="EMBL/GenBank/DDBJ databases">
        <title>Genomic insights and catalytic innovation underlie evolution of tropane alkaloids biosynthesis.</title>
        <authorList>
            <person name="Wang Y.-J."/>
            <person name="Tian T."/>
            <person name="Huang J.-P."/>
            <person name="Huang S.-X."/>
        </authorList>
    </citation>
    <scope>NUCLEOTIDE SEQUENCE [LARGE SCALE GENOMIC DNA]</scope>
    <source>
        <strain evidence="8">KIB-2018</strain>
        <tissue evidence="8">Leaf</tissue>
    </source>
</reference>
<dbReference type="Gene3D" id="4.10.280.10">
    <property type="entry name" value="Helix-loop-helix DNA-binding domain"/>
    <property type="match status" value="1"/>
</dbReference>
<dbReference type="CDD" id="cd11454">
    <property type="entry name" value="bHLH_AtIND_like"/>
    <property type="match status" value="1"/>
</dbReference>
<dbReference type="GO" id="GO:0005634">
    <property type="term" value="C:nucleus"/>
    <property type="evidence" value="ECO:0007669"/>
    <property type="project" value="UniProtKB-SubCell"/>
</dbReference>
<keyword evidence="6" id="KW-0539">Nucleus</keyword>
<feature type="domain" description="BHLH" evidence="7">
    <location>
        <begin position="155"/>
        <end position="204"/>
    </location>
</feature>
<dbReference type="InterPro" id="IPR002921">
    <property type="entry name" value="Fungal_lipase-type"/>
</dbReference>
<evidence type="ECO:0000256" key="1">
    <source>
        <dbReference type="ARBA" id="ARBA00004123"/>
    </source>
</evidence>
<organism evidence="8 9">
    <name type="scientific">Erythroxylum novogranatense</name>
    <dbReference type="NCBI Taxonomy" id="1862640"/>
    <lineage>
        <taxon>Eukaryota</taxon>
        <taxon>Viridiplantae</taxon>
        <taxon>Streptophyta</taxon>
        <taxon>Embryophyta</taxon>
        <taxon>Tracheophyta</taxon>
        <taxon>Spermatophyta</taxon>
        <taxon>Magnoliopsida</taxon>
        <taxon>eudicotyledons</taxon>
        <taxon>Gunneridae</taxon>
        <taxon>Pentapetalae</taxon>
        <taxon>rosids</taxon>
        <taxon>fabids</taxon>
        <taxon>Malpighiales</taxon>
        <taxon>Erythroxylaceae</taxon>
        <taxon>Erythroxylum</taxon>
    </lineage>
</organism>
<comment type="caution">
    <text evidence="8">The sequence shown here is derived from an EMBL/GenBank/DDBJ whole genome shotgun (WGS) entry which is preliminary data.</text>
</comment>
<keyword evidence="2" id="KW-0378">Hydrolase</keyword>
<dbReference type="GO" id="GO:0003677">
    <property type="term" value="F:DNA binding"/>
    <property type="evidence" value="ECO:0007669"/>
    <property type="project" value="UniProtKB-KW"/>
</dbReference>